<reference evidence="1" key="1">
    <citation type="submission" date="2020-02" db="EMBL/GenBank/DDBJ databases">
        <authorList>
            <person name="Meier V. D."/>
        </authorList>
    </citation>
    <scope>NUCLEOTIDE SEQUENCE</scope>
    <source>
        <strain evidence="1">AVDCRST_MAG93</strain>
    </source>
</reference>
<protein>
    <submittedName>
        <fullName evidence="1">Uncharacterized protein</fullName>
    </submittedName>
</protein>
<feature type="non-terminal residue" evidence="1">
    <location>
        <position position="37"/>
    </location>
</feature>
<feature type="non-terminal residue" evidence="1">
    <location>
        <position position="1"/>
    </location>
</feature>
<dbReference type="AlphaFoldDB" id="A0A6J4KBT5"/>
<gene>
    <name evidence="1" type="ORF">AVDCRST_MAG93-4571</name>
</gene>
<organism evidence="1">
    <name type="scientific">uncultured Chloroflexia bacterium</name>
    <dbReference type="NCBI Taxonomy" id="1672391"/>
    <lineage>
        <taxon>Bacteria</taxon>
        <taxon>Bacillati</taxon>
        <taxon>Chloroflexota</taxon>
        <taxon>Chloroflexia</taxon>
        <taxon>environmental samples</taxon>
    </lineage>
</organism>
<evidence type="ECO:0000313" key="1">
    <source>
        <dbReference type="EMBL" id="CAA9300548.1"/>
    </source>
</evidence>
<name>A0A6J4KBT5_9CHLR</name>
<proteinExistence type="predicted"/>
<accession>A0A6J4KBT5</accession>
<dbReference type="EMBL" id="CADCTR010001544">
    <property type="protein sequence ID" value="CAA9300548.1"/>
    <property type="molecule type" value="Genomic_DNA"/>
</dbReference>
<sequence>CDMRSPMKLCCRATVLRQHRLSHQPYPTQYCGEVTNR</sequence>